<dbReference type="Gene3D" id="3.40.50.1980">
    <property type="entry name" value="Nitrogenase molybdenum iron protein domain"/>
    <property type="match status" value="2"/>
</dbReference>
<name>A0A1H2FI69_9BACT</name>
<keyword evidence="4" id="KW-1185">Reference proteome</keyword>
<protein>
    <submittedName>
        <fullName evidence="3">Iron complex transport system substrate-binding protein</fullName>
    </submittedName>
</protein>
<dbReference type="PROSITE" id="PS50983">
    <property type="entry name" value="FE_B12_PBP"/>
    <property type="match status" value="1"/>
</dbReference>
<dbReference type="EMBL" id="FNLL01000004">
    <property type="protein sequence ID" value="SDU06668.1"/>
    <property type="molecule type" value="Genomic_DNA"/>
</dbReference>
<sequence length="355" mass="39657">MKKIHLQVKPLFFLCLMICLALPGTTMSFNTITTIDSTGNTVTITRPPQKIACLYAFCGHVVTMLGRGNDMVAIVNGLKKDLLLQKIVPGIKQMAVPANGGIINIEALLNTKADFVFLKPETAANTAEIKKLERFNIPYFVAGYHSMAEQMTIIEMMGKAIGCHEKALEYTRHYKKIIAMVSARTSHLLPNKKVRLYHSVNEARRTDAPGTIEADWTRACGVNNVSVGASLNGKNNKKFADIEQILMWNPEVIIVNEEGVDQLIMNDKKWSPIQAVQDKKVFAIPVGISRWGHPGGLETPLAILWTAKKVYPDLFQDIDLKKEITLFYKTFFNLDLDKTMVNKILGNKGMRHPTS</sequence>
<dbReference type="AlphaFoldDB" id="A0A1H2FI69"/>
<organism evidence="3 4">
    <name type="scientific">Desulfobacula phenolica</name>
    <dbReference type="NCBI Taxonomy" id="90732"/>
    <lineage>
        <taxon>Bacteria</taxon>
        <taxon>Pseudomonadati</taxon>
        <taxon>Thermodesulfobacteriota</taxon>
        <taxon>Desulfobacteria</taxon>
        <taxon>Desulfobacterales</taxon>
        <taxon>Desulfobacteraceae</taxon>
        <taxon>Desulfobacula</taxon>
    </lineage>
</organism>
<dbReference type="PANTHER" id="PTHR30535">
    <property type="entry name" value="VITAMIN B12-BINDING PROTEIN"/>
    <property type="match status" value="1"/>
</dbReference>
<evidence type="ECO:0000313" key="3">
    <source>
        <dbReference type="EMBL" id="SDU06668.1"/>
    </source>
</evidence>
<feature type="domain" description="Fe/B12 periplasmic-binding" evidence="2">
    <location>
        <begin position="50"/>
        <end position="314"/>
    </location>
</feature>
<dbReference type="Gene3D" id="1.20.58.2180">
    <property type="match status" value="1"/>
</dbReference>
<dbReference type="InterPro" id="IPR050902">
    <property type="entry name" value="ABC_Transporter_SBP"/>
</dbReference>
<feature type="signal peptide" evidence="1">
    <location>
        <begin position="1"/>
        <end position="21"/>
    </location>
</feature>
<reference evidence="4" key="1">
    <citation type="submission" date="2016-10" db="EMBL/GenBank/DDBJ databases">
        <authorList>
            <person name="Varghese N."/>
            <person name="Submissions S."/>
        </authorList>
    </citation>
    <scope>NUCLEOTIDE SEQUENCE [LARGE SCALE GENOMIC DNA]</scope>
    <source>
        <strain evidence="4">DSM 3384</strain>
    </source>
</reference>
<gene>
    <name evidence="3" type="ORF">SAMN04487931_104154</name>
</gene>
<accession>A0A1H2FI69</accession>
<evidence type="ECO:0000313" key="4">
    <source>
        <dbReference type="Proteomes" id="UP000199608"/>
    </source>
</evidence>
<dbReference type="Pfam" id="PF01497">
    <property type="entry name" value="Peripla_BP_2"/>
    <property type="match status" value="1"/>
</dbReference>
<dbReference type="Proteomes" id="UP000199608">
    <property type="component" value="Unassembled WGS sequence"/>
</dbReference>
<dbReference type="SUPFAM" id="SSF53807">
    <property type="entry name" value="Helical backbone' metal receptor"/>
    <property type="match status" value="1"/>
</dbReference>
<proteinExistence type="predicted"/>
<dbReference type="PANTHER" id="PTHR30535:SF34">
    <property type="entry name" value="MOLYBDATE-BINDING PROTEIN MOLA"/>
    <property type="match status" value="1"/>
</dbReference>
<feature type="chain" id="PRO_5011730750" evidence="1">
    <location>
        <begin position="22"/>
        <end position="355"/>
    </location>
</feature>
<keyword evidence="1" id="KW-0732">Signal</keyword>
<dbReference type="RefSeq" id="WP_092232489.1">
    <property type="nucleotide sequence ID" value="NZ_FNLL01000004.1"/>
</dbReference>
<dbReference type="InterPro" id="IPR002491">
    <property type="entry name" value="ABC_transptr_periplasmic_BD"/>
</dbReference>
<evidence type="ECO:0000259" key="2">
    <source>
        <dbReference type="PROSITE" id="PS50983"/>
    </source>
</evidence>
<evidence type="ECO:0000256" key="1">
    <source>
        <dbReference type="SAM" id="SignalP"/>
    </source>
</evidence>